<dbReference type="PANTHER" id="PTHR43172:SF1">
    <property type="entry name" value="ADENYLOSUCCINATE LYASE"/>
    <property type="match status" value="1"/>
</dbReference>
<dbReference type="AlphaFoldDB" id="A0A0U3G0A4"/>
<dbReference type="Gene3D" id="1.20.200.10">
    <property type="entry name" value="Fumarase/aspartase (Central domain)"/>
    <property type="match status" value="1"/>
</dbReference>
<dbReference type="Gene3D" id="1.10.40.30">
    <property type="entry name" value="Fumarase/aspartase (C-terminal domain)"/>
    <property type="match status" value="1"/>
</dbReference>
<dbReference type="RefSeq" id="WP_075049829.1">
    <property type="nucleotide sequence ID" value="NZ_CP006867.1"/>
</dbReference>
<reference evidence="16 17" key="1">
    <citation type="submission" date="2013-11" db="EMBL/GenBank/DDBJ databases">
        <title>Comparative genomics of Ignicoccus.</title>
        <authorList>
            <person name="Podar M."/>
        </authorList>
    </citation>
    <scope>NUCLEOTIDE SEQUENCE [LARGE SCALE GENOMIC DNA]</scope>
    <source>
        <strain evidence="16 17">DSM 13165</strain>
    </source>
</reference>
<evidence type="ECO:0000256" key="6">
    <source>
        <dbReference type="ARBA" id="ARBA00017058"/>
    </source>
</evidence>
<comment type="catalytic activity">
    <reaction evidence="12">
        <text>N(6)-(1,2-dicarboxyethyl)-AMP = fumarate + AMP</text>
        <dbReference type="Rhea" id="RHEA:16853"/>
        <dbReference type="ChEBI" id="CHEBI:29806"/>
        <dbReference type="ChEBI" id="CHEBI:57567"/>
        <dbReference type="ChEBI" id="CHEBI:456215"/>
        <dbReference type="EC" id="4.3.2.2"/>
    </reaction>
    <physiologicalReaction direction="left-to-right" evidence="12">
        <dbReference type="Rhea" id="RHEA:16854"/>
    </physiologicalReaction>
</comment>
<dbReference type="EMBL" id="CP006867">
    <property type="protein sequence ID" value="ALU11756.1"/>
    <property type="molecule type" value="Genomic_DNA"/>
</dbReference>
<dbReference type="InterPro" id="IPR019468">
    <property type="entry name" value="AdenyloSucc_lyase_C"/>
</dbReference>
<dbReference type="FunFam" id="1.20.200.10:FF:000008">
    <property type="entry name" value="Adenylosuccinate lyase"/>
    <property type="match status" value="1"/>
</dbReference>
<evidence type="ECO:0000313" key="16">
    <source>
        <dbReference type="EMBL" id="ALU11756.1"/>
    </source>
</evidence>
<gene>
    <name evidence="16" type="ORF">EYM_04415</name>
</gene>
<sequence length="451" mass="51332">MSVCPFEWRYGSDEMRKIWSLQNRLKVMVEIERALLKALVEAGLIPRVNYEELRKVEVNPREVLELERELKHDVMAFTEALRSKLDPETGKYVHLGATSYDIVDTAWALQIRDALALIYDKLKRVIEKLSCMAIEYKDLVSLGRTHGQWALPITIGFKFANYVYELTRSYERLRETERRVVRLKMSGAVGTMAAWGGKGLLIEKIVAEELGLEPHVISTQVAPRDGFAELISNLAILSSVLDRFALEVRELSRPEISEIVEGVEKGQVGSSTMPHKANPIISEKISGLAKVARGLVVSELENVPLWHERDLTNSSSERIIIPHQFLILDEQLESMLKLLRKLIVNRDAIRRNLEKAGCVNLAERVMVYLTLRKGLARNDAHKLVMNSVREYGSLEEALKGELGKYLSESELKELCDPTTYLGNVSEIIDRTIRYAEETLGVRFNQCTDTRR</sequence>
<comment type="catalytic activity">
    <reaction evidence="9">
        <text>(2S)-2-[5-amino-1-(5-phospho-beta-D-ribosyl)imidazole-4-carboxamido]succinate = 5-amino-1-(5-phospho-beta-D-ribosyl)imidazole-4-carboxamide + fumarate</text>
        <dbReference type="Rhea" id="RHEA:23920"/>
        <dbReference type="ChEBI" id="CHEBI:29806"/>
        <dbReference type="ChEBI" id="CHEBI:58443"/>
        <dbReference type="ChEBI" id="CHEBI:58475"/>
        <dbReference type="EC" id="4.3.2.2"/>
    </reaction>
    <physiologicalReaction direction="left-to-right" evidence="9">
        <dbReference type="Rhea" id="RHEA:23921"/>
    </physiologicalReaction>
</comment>
<dbReference type="InterPro" id="IPR020557">
    <property type="entry name" value="Fumarate_lyase_CS"/>
</dbReference>
<dbReference type="OrthoDB" id="26319at2157"/>
<evidence type="ECO:0000256" key="13">
    <source>
        <dbReference type="NCBIfam" id="TIGR00928"/>
    </source>
</evidence>
<evidence type="ECO:0000256" key="3">
    <source>
        <dbReference type="ARBA" id="ARBA00008273"/>
    </source>
</evidence>
<dbReference type="SUPFAM" id="SSF48557">
    <property type="entry name" value="L-aspartase-like"/>
    <property type="match status" value="1"/>
</dbReference>
<evidence type="ECO:0000313" key="17">
    <source>
        <dbReference type="Proteomes" id="UP000060778"/>
    </source>
</evidence>
<evidence type="ECO:0000256" key="2">
    <source>
        <dbReference type="ARBA" id="ARBA00004734"/>
    </source>
</evidence>
<feature type="domain" description="Adenylosuccinate lyase C-terminal" evidence="15">
    <location>
        <begin position="357"/>
        <end position="432"/>
    </location>
</feature>
<name>A0A0U3G0A4_9CREN</name>
<comment type="similarity">
    <text evidence="3 14">Belongs to the lyase 1 family. Adenylosuccinate lyase subfamily.</text>
</comment>
<keyword evidence="8 14" id="KW-0456">Lyase</keyword>
<evidence type="ECO:0000256" key="12">
    <source>
        <dbReference type="ARBA" id="ARBA00049115"/>
    </source>
</evidence>
<dbReference type="STRING" id="940295.EYM_04415"/>
<evidence type="ECO:0000256" key="14">
    <source>
        <dbReference type="RuleBase" id="RU361172"/>
    </source>
</evidence>
<dbReference type="PRINTS" id="PR00149">
    <property type="entry name" value="FUMRATELYASE"/>
</dbReference>
<dbReference type="KEGG" id="iis:EYM_04415"/>
<dbReference type="CDD" id="cd01360">
    <property type="entry name" value="Adenylsuccinate_lyase_1"/>
    <property type="match status" value="1"/>
</dbReference>
<keyword evidence="7 14" id="KW-0658">Purine biosynthesis</keyword>
<dbReference type="GO" id="GO:0044208">
    <property type="term" value="P:'de novo' AMP biosynthetic process"/>
    <property type="evidence" value="ECO:0007669"/>
    <property type="project" value="UniProtKB-UniPathway"/>
</dbReference>
<dbReference type="InterPro" id="IPR008948">
    <property type="entry name" value="L-Aspartase-like"/>
</dbReference>
<evidence type="ECO:0000259" key="15">
    <source>
        <dbReference type="SMART" id="SM00998"/>
    </source>
</evidence>
<dbReference type="UniPathway" id="UPA00074">
    <property type="reaction ID" value="UER00132"/>
</dbReference>
<evidence type="ECO:0000256" key="5">
    <source>
        <dbReference type="ARBA" id="ARBA00012339"/>
    </source>
</evidence>
<evidence type="ECO:0000256" key="4">
    <source>
        <dbReference type="ARBA" id="ARBA00011668"/>
    </source>
</evidence>
<evidence type="ECO:0000256" key="1">
    <source>
        <dbReference type="ARBA" id="ARBA00004706"/>
    </source>
</evidence>
<dbReference type="PATRIC" id="fig|940295.4.peg.846"/>
<dbReference type="InterPro" id="IPR004769">
    <property type="entry name" value="Pur_lyase"/>
</dbReference>
<dbReference type="Gene3D" id="1.10.275.10">
    <property type="entry name" value="Fumarase/aspartase (N-terminal domain)"/>
    <property type="match status" value="1"/>
</dbReference>
<dbReference type="UniPathway" id="UPA00075">
    <property type="reaction ID" value="UER00336"/>
</dbReference>
<dbReference type="GO" id="GO:0006189">
    <property type="term" value="P:'de novo' IMP biosynthetic process"/>
    <property type="evidence" value="ECO:0007669"/>
    <property type="project" value="UniProtKB-UniPathway"/>
</dbReference>
<dbReference type="InterPro" id="IPR024083">
    <property type="entry name" value="Fumarase/histidase_N"/>
</dbReference>
<dbReference type="InterPro" id="IPR022761">
    <property type="entry name" value="Fumarate_lyase_N"/>
</dbReference>
<protein>
    <recommendedName>
        <fullName evidence="6 13">Adenylosuccinate lyase</fullName>
        <shortName evidence="14">ASL</shortName>
        <ecNumber evidence="5 13">4.3.2.2</ecNumber>
    </recommendedName>
    <alternativeName>
        <fullName evidence="11 14">Adenylosuccinase</fullName>
    </alternativeName>
</protein>
<comment type="pathway">
    <text evidence="2 14">Purine metabolism; AMP biosynthesis via de novo pathway; AMP from IMP: step 2/2.</text>
</comment>
<evidence type="ECO:0000256" key="9">
    <source>
        <dbReference type="ARBA" id="ARBA00024477"/>
    </source>
</evidence>
<dbReference type="PRINTS" id="PR00145">
    <property type="entry name" value="ARGSUCLYASE"/>
</dbReference>
<dbReference type="SMART" id="SM00998">
    <property type="entry name" value="ADSL_C"/>
    <property type="match status" value="1"/>
</dbReference>
<dbReference type="NCBIfam" id="TIGR00928">
    <property type="entry name" value="purB"/>
    <property type="match status" value="1"/>
</dbReference>
<dbReference type="PANTHER" id="PTHR43172">
    <property type="entry name" value="ADENYLOSUCCINATE LYASE"/>
    <property type="match status" value="1"/>
</dbReference>
<dbReference type="InterPro" id="IPR000362">
    <property type="entry name" value="Fumarate_lyase_fam"/>
</dbReference>
<accession>A0A0U3G0A4</accession>
<comment type="pathway">
    <text evidence="1 14">Purine metabolism; IMP biosynthesis via de novo pathway; 5-amino-1-(5-phospho-D-ribosyl)imidazole-4-carboxamide from 5-amino-1-(5-phospho-D-ribosyl)imidazole-4-carboxylate: step 2/2.</text>
</comment>
<evidence type="ECO:0000256" key="8">
    <source>
        <dbReference type="ARBA" id="ARBA00023239"/>
    </source>
</evidence>
<dbReference type="EC" id="4.3.2.2" evidence="5 13"/>
<dbReference type="Proteomes" id="UP000060778">
    <property type="component" value="Chromosome"/>
</dbReference>
<dbReference type="GO" id="GO:0005829">
    <property type="term" value="C:cytosol"/>
    <property type="evidence" value="ECO:0007669"/>
    <property type="project" value="TreeGrafter"/>
</dbReference>
<dbReference type="Pfam" id="PF00206">
    <property type="entry name" value="Lyase_1"/>
    <property type="match status" value="1"/>
</dbReference>
<evidence type="ECO:0000256" key="11">
    <source>
        <dbReference type="ARBA" id="ARBA00030717"/>
    </source>
</evidence>
<keyword evidence="17" id="KW-1185">Reference proteome</keyword>
<evidence type="ECO:0000256" key="7">
    <source>
        <dbReference type="ARBA" id="ARBA00022755"/>
    </source>
</evidence>
<comment type="function">
    <text evidence="10">Catalyzes two reactions in de novo purine nucleotide biosynthesis. Catalyzes the breakdown of 5-aminoimidazole- (N-succinylocarboxamide) ribotide (SAICAR or 2-[5-amino-1-(5-phospho-beta-D-ribosyl)imidazole-4-carboxamido]succinate) to 5-aminoimidazole-4-carboxamide ribotide (AICAR or 5-amino-1-(5-phospho-beta-D-ribosyl)imidazole-4-carboxamide) and fumarate, and of adenylosuccinate (ADS or N(6)-(1,2-dicarboxyethyl)-AMP) to adenosine monophosphate (AMP) and fumarate.</text>
</comment>
<organism evidence="16 17">
    <name type="scientific">Ignicoccus islandicus DSM 13165</name>
    <dbReference type="NCBI Taxonomy" id="940295"/>
    <lineage>
        <taxon>Archaea</taxon>
        <taxon>Thermoproteota</taxon>
        <taxon>Thermoprotei</taxon>
        <taxon>Desulfurococcales</taxon>
        <taxon>Desulfurococcaceae</taxon>
        <taxon>Ignicoccus</taxon>
    </lineage>
</organism>
<dbReference type="GO" id="GO:0070626">
    <property type="term" value="F:(S)-2-(5-amino-1-(5-phospho-D-ribosyl)imidazole-4-carboxamido) succinate lyase (fumarate-forming) activity"/>
    <property type="evidence" value="ECO:0007669"/>
    <property type="project" value="TreeGrafter"/>
</dbReference>
<dbReference type="GO" id="GO:0004018">
    <property type="term" value="F:N6-(1,2-dicarboxyethyl)AMP AMP-lyase (fumarate-forming) activity"/>
    <property type="evidence" value="ECO:0007669"/>
    <property type="project" value="UniProtKB-UniRule"/>
</dbReference>
<dbReference type="PROSITE" id="PS00163">
    <property type="entry name" value="FUMARATE_LYASES"/>
    <property type="match status" value="1"/>
</dbReference>
<dbReference type="Pfam" id="PF10397">
    <property type="entry name" value="ADSL_C"/>
    <property type="match status" value="1"/>
</dbReference>
<proteinExistence type="inferred from homology"/>
<dbReference type="GeneID" id="30680274"/>
<comment type="subunit">
    <text evidence="4">Homotetramer. Residues from neighboring subunits contribute catalytic and substrate-binding residues to each active site.</text>
</comment>
<evidence type="ECO:0000256" key="10">
    <source>
        <dbReference type="ARBA" id="ARBA00025012"/>
    </source>
</evidence>